<dbReference type="eggNOG" id="COG2865">
    <property type="taxonomic scope" value="Bacteria"/>
</dbReference>
<dbReference type="RefSeq" id="WP_015404045.1">
    <property type="nucleotide sequence ID" value="NC_020304.1"/>
</dbReference>
<dbReference type="InterPro" id="IPR049514">
    <property type="entry name" value="Fic-like_C"/>
</dbReference>
<dbReference type="KEGG" id="dsf:UWK_01796"/>
<proteinExistence type="predicted"/>
<name>M1NFA4_DESSD</name>
<dbReference type="Pfam" id="PF21247">
    <property type="entry name" value="Fic-like_C"/>
    <property type="match status" value="1"/>
</dbReference>
<sequence>MTDINPLQYFLSFLLFTGSETLLTTIDAGRFDSETIIRDSITIRCDLFTELESVLGFIKKHISKRYLITGKAQRDEVWEYPMEAVREIVLNMIVHRDYRAACDSTIKIHSDKIEFFNPAELPASITIESILSGTNPSVPHNKQIASIFREAGLIEKYGSGIKRVLQAIHQVKGRTPAFEYSSGFFKVTLYPMGSLNKETNTDVETTPHVTPHVTPHDTPHDTPHVVRLLRVCTEPTNREQLQIRLGIKDRKYFYKAYLNPALKSGFIEYTIPDKPSSKLQQYRLTELGRKYIGNQ</sequence>
<dbReference type="InterPro" id="IPR038475">
    <property type="entry name" value="RecG_C_sf"/>
</dbReference>
<dbReference type="Pfam" id="PF13749">
    <property type="entry name" value="HATPase_c_4"/>
    <property type="match status" value="1"/>
</dbReference>
<gene>
    <name evidence="2" type="ordered locus">UWK_01796</name>
</gene>
<feature type="domain" description="Filamentation induced by cAMP protein Fic-like C-terminal" evidence="1">
    <location>
        <begin position="224"/>
        <end position="285"/>
    </location>
</feature>
<dbReference type="Gene3D" id="3.30.565.60">
    <property type="match status" value="1"/>
</dbReference>
<dbReference type="EMBL" id="CP003985">
    <property type="protein sequence ID" value="AGF78354.1"/>
    <property type="molecule type" value="Genomic_DNA"/>
</dbReference>
<keyword evidence="3" id="KW-1185">Reference proteome</keyword>
<evidence type="ECO:0000259" key="1">
    <source>
        <dbReference type="Pfam" id="PF21247"/>
    </source>
</evidence>
<dbReference type="AlphaFoldDB" id="M1NFA4"/>
<dbReference type="PANTHER" id="PTHR30595">
    <property type="entry name" value="GLPR-RELATED TRANSCRIPTIONAL REPRESSOR"/>
    <property type="match status" value="1"/>
</dbReference>
<dbReference type="OrthoDB" id="9805115at2"/>
<evidence type="ECO:0000313" key="3">
    <source>
        <dbReference type="Proteomes" id="UP000011721"/>
    </source>
</evidence>
<reference evidence="3" key="1">
    <citation type="journal article" date="2013" name="Stand. Genomic Sci.">
        <title>Complete genome sequence of Desulfocapsa sulfexigens, a marine deltaproteobacterium specialized in disproportionating inorganic sulfur compounds.</title>
        <authorList>
            <person name="Finster K.W."/>
            <person name="Kjeldsen K.U."/>
            <person name="Kube M."/>
            <person name="Reinhardt R."/>
            <person name="Mussmann M."/>
            <person name="Amann R."/>
            <person name="Schreiber L."/>
        </authorList>
    </citation>
    <scope>NUCLEOTIDE SEQUENCE [LARGE SCALE GENOMIC DNA]</scope>
    <source>
        <strain evidence="3">DSM 10523 / SB164P1</strain>
    </source>
</reference>
<dbReference type="STRING" id="1167006.UWK_01796"/>
<dbReference type="HOGENOM" id="CLU_082071_0_0_7"/>
<dbReference type="PANTHER" id="PTHR30595:SF6">
    <property type="entry name" value="SCHLAFEN ALBA-2 DOMAIN-CONTAINING PROTEIN"/>
    <property type="match status" value="1"/>
</dbReference>
<organism evidence="2 3">
    <name type="scientific">Desulfocapsa sulfexigens (strain DSM 10523 / SB164P1)</name>
    <dbReference type="NCBI Taxonomy" id="1167006"/>
    <lineage>
        <taxon>Bacteria</taxon>
        <taxon>Pseudomonadati</taxon>
        <taxon>Thermodesulfobacteriota</taxon>
        <taxon>Desulfobulbia</taxon>
        <taxon>Desulfobulbales</taxon>
        <taxon>Desulfocapsaceae</taxon>
        <taxon>Desulfocapsa</taxon>
    </lineage>
</organism>
<dbReference type="PATRIC" id="fig|1167006.5.peg.1981"/>
<evidence type="ECO:0000313" key="2">
    <source>
        <dbReference type="EMBL" id="AGF78354.1"/>
    </source>
</evidence>
<protein>
    <recommendedName>
        <fullName evidence="1">Filamentation induced by cAMP protein Fic-like C-terminal domain-containing protein</fullName>
    </recommendedName>
</protein>
<accession>M1NFA4</accession>
<dbReference type="Proteomes" id="UP000011721">
    <property type="component" value="Chromosome"/>
</dbReference>